<name>A0A518KB01_9BACT</name>
<evidence type="ECO:0000256" key="2">
    <source>
        <dbReference type="ARBA" id="ARBA00022475"/>
    </source>
</evidence>
<proteinExistence type="predicted"/>
<protein>
    <submittedName>
        <fullName evidence="9">FtsX-like permease family protein</fullName>
    </submittedName>
</protein>
<feature type="domain" description="ABC3 transporter permease C-terminal" evidence="7">
    <location>
        <begin position="991"/>
        <end position="1097"/>
    </location>
</feature>
<sequence length="1107" mass="115725">MNGFTPWMLARRGLWGWRRAHAATAAGVAIATAVLVGALVVGDSVRGSLRGLTLERLGAIDYAIAPGRPFRVELADEIETGNDGAKAAPLLLAPASVSIRVDGKTRNVSGLTLIGCDERFWAMGAAPAPGMASGVLLGEAIAQELGVAAGDSVLVRTKAATALPSDSALGEKADTVASLRLKVDAVLPPEGLARFGLAPSQTEPRNVFVSLDVAQRLVGIEGECTAIVVNSDAEPSVLPKLADYGLTFEEAHPGVWQLESSALVLPDRLVQTARQAWSRHPTAAATTYLANTIRVGEKSIPYSTVTGIEATPGTPPLSPASDDDVVLNRWAADDLGAKVGDDVTLTYYEPESTHGELKEAAPVTLRLAGIVEFVDADDKPTAASDPRLTPRLEGVTDAESINNWDLPFELVEEIRDQDETYWDEYSTTPKAFVSFALAEKLWSSRWGDVSLLRVAAEEATGDELRQSLLDAIEPADLGFAPIAVRAQGLAASSGSTPFDVLFLLFSMFLIGAALMLIVLLAWLAIDERRRELGLLGAVGFDRQSLRKGLLREMAPVAAIGVIVGAAIGVAYAGGLLFLLRTVWVAAVGAPFLELHAGPLTIIAGAIGSWLVALITIAWAVRRATKTPPRALLAGESAQPTAEAFGASRWAAGAALGCAALAGVAILSGASLRGEAAAGVFFTAGGLTLAALLALVYWLSRSGAAKPTSGLDLARLAAMNVRRRPGRSLLTIGLVAAASFLLLATSAFRLPPTEAGTGGFDLVAQADQPLHYDLATAAGRADLGVSRDADAALADASVYGFRVHDGEDASCRNLYQTRQPRVLGVTPLFIEMTAAQPEHRFEWAEVHSTDSNHPWQTLNAGKLSDTTTDQPVPVVIDFNTAVYSLKLYGGVGSTFTIQDETGQPVTAVVAGLLKNSVLQGDLLMSEADFLRLYPSASGYRFFLIAGSEPDKLAALLEDALADYGFDAQSAALRLAGFLAVQNTYLSTFQALGGLGLALGAIGLAVAQFRNLLERRGELALMRAAGFTKDRLRRLVLLENLALLATGLAAGAIAAAATLGPLAAAGDARPPWLSAAALIAATIAIGLVAARIAARNALAAPLTSALRGE</sequence>
<feature type="transmembrane region" description="Helical" evidence="6">
    <location>
        <begin position="728"/>
        <end position="747"/>
    </location>
</feature>
<dbReference type="KEGG" id="bmei:Spa11_31750"/>
<evidence type="ECO:0000256" key="4">
    <source>
        <dbReference type="ARBA" id="ARBA00022989"/>
    </source>
</evidence>
<dbReference type="InterPro" id="IPR003838">
    <property type="entry name" value="ABC3_permease_C"/>
</dbReference>
<dbReference type="EMBL" id="CP036349">
    <property type="protein sequence ID" value="QDV74966.1"/>
    <property type="molecule type" value="Genomic_DNA"/>
</dbReference>
<dbReference type="PANTHER" id="PTHR43738">
    <property type="entry name" value="ABC TRANSPORTER, MEMBRANE PROTEIN"/>
    <property type="match status" value="1"/>
</dbReference>
<keyword evidence="10" id="KW-1185">Reference proteome</keyword>
<evidence type="ECO:0000259" key="7">
    <source>
        <dbReference type="Pfam" id="PF02687"/>
    </source>
</evidence>
<dbReference type="AlphaFoldDB" id="A0A518KB01"/>
<keyword evidence="2" id="KW-1003">Cell membrane</keyword>
<keyword evidence="5 6" id="KW-0472">Membrane</keyword>
<dbReference type="Pfam" id="PF12704">
    <property type="entry name" value="MacB_PCD"/>
    <property type="match status" value="1"/>
</dbReference>
<dbReference type="Proteomes" id="UP000316426">
    <property type="component" value="Chromosome"/>
</dbReference>
<evidence type="ECO:0000313" key="9">
    <source>
        <dbReference type="EMBL" id="QDV74966.1"/>
    </source>
</evidence>
<feature type="transmembrane region" description="Helical" evidence="6">
    <location>
        <begin position="1039"/>
        <end position="1064"/>
    </location>
</feature>
<feature type="transmembrane region" description="Helical" evidence="6">
    <location>
        <begin position="675"/>
        <end position="698"/>
    </location>
</feature>
<keyword evidence="4 6" id="KW-1133">Transmembrane helix</keyword>
<feature type="transmembrane region" description="Helical" evidence="6">
    <location>
        <begin position="649"/>
        <end position="669"/>
    </location>
</feature>
<dbReference type="InterPro" id="IPR025857">
    <property type="entry name" value="MacB_PCD"/>
</dbReference>
<dbReference type="Pfam" id="PF02687">
    <property type="entry name" value="FtsX"/>
    <property type="match status" value="2"/>
</dbReference>
<feature type="domain" description="MacB-like periplasmic core" evidence="8">
    <location>
        <begin position="23"/>
        <end position="232"/>
    </location>
</feature>
<keyword evidence="3 6" id="KW-0812">Transmembrane</keyword>
<evidence type="ECO:0000256" key="1">
    <source>
        <dbReference type="ARBA" id="ARBA00004651"/>
    </source>
</evidence>
<feature type="transmembrane region" description="Helical" evidence="6">
    <location>
        <begin position="556"/>
        <end position="579"/>
    </location>
</feature>
<gene>
    <name evidence="9" type="ORF">Spa11_31750</name>
</gene>
<reference evidence="9 10" key="1">
    <citation type="submission" date="2019-02" db="EMBL/GenBank/DDBJ databases">
        <title>Deep-cultivation of Planctomycetes and their phenomic and genomic characterization uncovers novel biology.</title>
        <authorList>
            <person name="Wiegand S."/>
            <person name="Jogler M."/>
            <person name="Boedeker C."/>
            <person name="Pinto D."/>
            <person name="Vollmers J."/>
            <person name="Rivas-Marin E."/>
            <person name="Kohn T."/>
            <person name="Peeters S.H."/>
            <person name="Heuer A."/>
            <person name="Rast P."/>
            <person name="Oberbeckmann S."/>
            <person name="Bunk B."/>
            <person name="Jeske O."/>
            <person name="Meyerdierks A."/>
            <person name="Storesund J.E."/>
            <person name="Kallscheuer N."/>
            <person name="Luecker S."/>
            <person name="Lage O.M."/>
            <person name="Pohl T."/>
            <person name="Merkel B.J."/>
            <person name="Hornburger P."/>
            <person name="Mueller R.-W."/>
            <person name="Bruemmer F."/>
            <person name="Labrenz M."/>
            <person name="Spormann A.M."/>
            <person name="Op den Camp H."/>
            <person name="Overmann J."/>
            <person name="Amann R."/>
            <person name="Jetten M.S.M."/>
            <person name="Mascher T."/>
            <person name="Medema M.H."/>
            <person name="Devos D.P."/>
            <person name="Kaster A.-K."/>
            <person name="Ovreas L."/>
            <person name="Rohde M."/>
            <person name="Galperin M.Y."/>
            <person name="Jogler C."/>
        </authorList>
    </citation>
    <scope>NUCLEOTIDE SEQUENCE [LARGE SCALE GENOMIC DNA]</scope>
    <source>
        <strain evidence="9 10">Spa11</strain>
    </source>
</reference>
<dbReference type="InterPro" id="IPR051125">
    <property type="entry name" value="ABC-4/HrtB_transporter"/>
</dbReference>
<feature type="transmembrane region" description="Helical" evidence="6">
    <location>
        <begin position="1070"/>
        <end position="1092"/>
    </location>
</feature>
<comment type="subcellular location">
    <subcellularLocation>
        <location evidence="1">Cell membrane</location>
        <topology evidence="1">Multi-pass membrane protein</topology>
    </subcellularLocation>
</comment>
<organism evidence="9 10">
    <name type="scientific">Botrimarina mediterranea</name>
    <dbReference type="NCBI Taxonomy" id="2528022"/>
    <lineage>
        <taxon>Bacteria</taxon>
        <taxon>Pseudomonadati</taxon>
        <taxon>Planctomycetota</taxon>
        <taxon>Planctomycetia</taxon>
        <taxon>Pirellulales</taxon>
        <taxon>Lacipirellulaceae</taxon>
        <taxon>Botrimarina</taxon>
    </lineage>
</organism>
<evidence type="ECO:0000256" key="3">
    <source>
        <dbReference type="ARBA" id="ARBA00022692"/>
    </source>
</evidence>
<feature type="transmembrane region" description="Helical" evidence="6">
    <location>
        <begin position="599"/>
        <end position="620"/>
    </location>
</feature>
<evidence type="ECO:0000313" key="10">
    <source>
        <dbReference type="Proteomes" id="UP000316426"/>
    </source>
</evidence>
<accession>A0A518KB01</accession>
<feature type="domain" description="ABC3 transporter permease C-terminal" evidence="7">
    <location>
        <begin position="504"/>
        <end position="628"/>
    </location>
</feature>
<feature type="transmembrane region" description="Helical" evidence="6">
    <location>
        <begin position="500"/>
        <end position="525"/>
    </location>
</feature>
<feature type="transmembrane region" description="Helical" evidence="6">
    <location>
        <begin position="989"/>
        <end position="1011"/>
    </location>
</feature>
<evidence type="ECO:0000256" key="6">
    <source>
        <dbReference type="SAM" id="Phobius"/>
    </source>
</evidence>
<evidence type="ECO:0000259" key="8">
    <source>
        <dbReference type="Pfam" id="PF12704"/>
    </source>
</evidence>
<dbReference type="RefSeq" id="WP_145113841.1">
    <property type="nucleotide sequence ID" value="NZ_CP036349.1"/>
</dbReference>
<evidence type="ECO:0000256" key="5">
    <source>
        <dbReference type="ARBA" id="ARBA00023136"/>
    </source>
</evidence>
<dbReference type="PANTHER" id="PTHR43738:SF2">
    <property type="entry name" value="ABC TRANSPORTER PERMEASE"/>
    <property type="match status" value="1"/>
</dbReference>
<dbReference type="GO" id="GO:0005886">
    <property type="term" value="C:plasma membrane"/>
    <property type="evidence" value="ECO:0007669"/>
    <property type="project" value="UniProtKB-SubCell"/>
</dbReference>